<name>A0A1X2G8E0_9FUNG</name>
<evidence type="ECO:0000256" key="6">
    <source>
        <dbReference type="ARBA" id="ARBA00023242"/>
    </source>
</evidence>
<feature type="region of interest" description="Disordered" evidence="9">
    <location>
        <begin position="1"/>
        <end position="30"/>
    </location>
</feature>
<dbReference type="GO" id="GO:0051315">
    <property type="term" value="P:attachment of mitotic spindle microtubules to kinetochore"/>
    <property type="evidence" value="ECO:0007669"/>
    <property type="project" value="TreeGrafter"/>
</dbReference>
<keyword evidence="8" id="KW-0175">Coiled coil</keyword>
<feature type="region of interest" description="Disordered" evidence="9">
    <location>
        <begin position="781"/>
        <end position="923"/>
    </location>
</feature>
<feature type="compositionally biased region" description="Acidic residues" evidence="9">
    <location>
        <begin position="883"/>
        <end position="907"/>
    </location>
</feature>
<dbReference type="GO" id="GO:0000776">
    <property type="term" value="C:kinetochore"/>
    <property type="evidence" value="ECO:0007669"/>
    <property type="project" value="TreeGrafter"/>
</dbReference>
<evidence type="ECO:0000256" key="8">
    <source>
        <dbReference type="SAM" id="Coils"/>
    </source>
</evidence>
<keyword evidence="11" id="KW-1185">Reference proteome</keyword>
<feature type="compositionally biased region" description="Polar residues" evidence="9">
    <location>
        <begin position="161"/>
        <end position="171"/>
    </location>
</feature>
<feature type="coiled-coil region" evidence="8">
    <location>
        <begin position="242"/>
        <end position="286"/>
    </location>
</feature>
<proteinExistence type="inferred from homology"/>
<dbReference type="Gene3D" id="3.30.457.60">
    <property type="match status" value="1"/>
</dbReference>
<comment type="caution">
    <text evidence="10">The sequence shown here is derived from an EMBL/GenBank/DDBJ whole genome shotgun (WGS) entry which is preliminary data.</text>
</comment>
<evidence type="ECO:0000313" key="11">
    <source>
        <dbReference type="Proteomes" id="UP000242146"/>
    </source>
</evidence>
<keyword evidence="5" id="KW-0498">Mitosis</keyword>
<dbReference type="PANTHER" id="PTHR23168">
    <property type="entry name" value="MITOTIC SPINDLE ASSEMBLY CHECKPOINT PROTEIN MAD1 MITOTIC ARREST DEFICIENT-LIKE PROTEIN 1"/>
    <property type="match status" value="1"/>
</dbReference>
<dbReference type="Proteomes" id="UP000242146">
    <property type="component" value="Unassembled WGS sequence"/>
</dbReference>
<gene>
    <name evidence="10" type="ORF">DM01DRAFT_1410098</name>
</gene>
<dbReference type="InterPro" id="IPR008672">
    <property type="entry name" value="Mad1"/>
</dbReference>
<organism evidence="10 11">
    <name type="scientific">Hesseltinella vesiculosa</name>
    <dbReference type="NCBI Taxonomy" id="101127"/>
    <lineage>
        <taxon>Eukaryota</taxon>
        <taxon>Fungi</taxon>
        <taxon>Fungi incertae sedis</taxon>
        <taxon>Mucoromycota</taxon>
        <taxon>Mucoromycotina</taxon>
        <taxon>Mucoromycetes</taxon>
        <taxon>Mucorales</taxon>
        <taxon>Cunninghamellaceae</taxon>
        <taxon>Hesseltinella</taxon>
    </lineage>
</organism>
<accession>A0A1X2G8E0</accession>
<keyword evidence="7" id="KW-0131">Cell cycle</keyword>
<dbReference type="GO" id="GO:0005635">
    <property type="term" value="C:nuclear envelope"/>
    <property type="evidence" value="ECO:0007669"/>
    <property type="project" value="TreeGrafter"/>
</dbReference>
<evidence type="ECO:0000256" key="3">
    <source>
        <dbReference type="ARBA" id="ARBA00022019"/>
    </source>
</evidence>
<evidence type="ECO:0000256" key="1">
    <source>
        <dbReference type="ARBA" id="ARBA00004123"/>
    </source>
</evidence>
<dbReference type="GO" id="GO:0072686">
    <property type="term" value="C:mitotic spindle"/>
    <property type="evidence" value="ECO:0007669"/>
    <property type="project" value="TreeGrafter"/>
</dbReference>
<dbReference type="GO" id="GO:0051301">
    <property type="term" value="P:cell division"/>
    <property type="evidence" value="ECO:0007669"/>
    <property type="project" value="UniProtKB-KW"/>
</dbReference>
<keyword evidence="6" id="KW-0539">Nucleus</keyword>
<evidence type="ECO:0000256" key="2">
    <source>
        <dbReference type="ARBA" id="ARBA00008029"/>
    </source>
</evidence>
<feature type="compositionally biased region" description="Acidic residues" evidence="9">
    <location>
        <begin position="858"/>
        <end position="872"/>
    </location>
</feature>
<evidence type="ECO:0000256" key="5">
    <source>
        <dbReference type="ARBA" id="ARBA00022776"/>
    </source>
</evidence>
<dbReference type="AlphaFoldDB" id="A0A1X2G8E0"/>
<comment type="similarity">
    <text evidence="2">Belongs to the MAD1 family.</text>
</comment>
<dbReference type="Pfam" id="PF05557">
    <property type="entry name" value="MAD"/>
    <property type="match status" value="1"/>
</dbReference>
<protein>
    <recommendedName>
        <fullName evidence="3">Spindle assembly checkpoint component MAD1</fullName>
    </recommendedName>
</protein>
<feature type="compositionally biased region" description="Basic and acidic residues" evidence="9">
    <location>
        <begin position="836"/>
        <end position="845"/>
    </location>
</feature>
<dbReference type="GO" id="GO:0007094">
    <property type="term" value="P:mitotic spindle assembly checkpoint signaling"/>
    <property type="evidence" value="ECO:0007669"/>
    <property type="project" value="InterPro"/>
</dbReference>
<feature type="compositionally biased region" description="Acidic residues" evidence="9">
    <location>
        <begin position="781"/>
        <end position="806"/>
    </location>
</feature>
<reference evidence="10 11" key="1">
    <citation type="submission" date="2016-07" db="EMBL/GenBank/DDBJ databases">
        <title>Pervasive Adenine N6-methylation of Active Genes in Fungi.</title>
        <authorList>
            <consortium name="DOE Joint Genome Institute"/>
            <person name="Mondo S.J."/>
            <person name="Dannebaum R.O."/>
            <person name="Kuo R.C."/>
            <person name="Labutti K."/>
            <person name="Haridas S."/>
            <person name="Kuo A."/>
            <person name="Salamov A."/>
            <person name="Ahrendt S.R."/>
            <person name="Lipzen A."/>
            <person name="Sullivan W."/>
            <person name="Andreopoulos W.B."/>
            <person name="Clum A."/>
            <person name="Lindquist E."/>
            <person name="Daum C."/>
            <person name="Ramamoorthy G.K."/>
            <person name="Gryganskyi A."/>
            <person name="Culley D."/>
            <person name="Magnuson J.K."/>
            <person name="James T.Y."/>
            <person name="O'Malley M.A."/>
            <person name="Stajich J.E."/>
            <person name="Spatafora J.W."/>
            <person name="Visel A."/>
            <person name="Grigoriev I.V."/>
        </authorList>
    </citation>
    <scope>NUCLEOTIDE SEQUENCE [LARGE SCALE GENOMIC DNA]</scope>
    <source>
        <strain evidence="10 11">NRRL 3301</strain>
    </source>
</reference>
<dbReference type="STRING" id="101127.A0A1X2G8E0"/>
<sequence length="923" mass="106520">METVSKRLPSASTEEQAPKRPKVTRDLLSNPISKSIDLQNLESSDDHDKISRLKSRINQLDYAFNLAHTKCEAYEIQLKQRAGEYKQELQDLCDKKSDAEARAIYHYKEAESAKKALAMIKMDHNAVSERQRRQLETLQLQNSDLTENLEREKRQRDIAQRSVTTKSSELTSLSNTLQESVDVLKRQVAEQRKTIEEGVDLQSDLSRKLKEAELKLQDLHYAHADAETIKAFDRQLKLQDDTQKMEIENIKLKKELKHYKEMYHDVELLREEKHSLQTRLRDMDKVLEDNLRLDLENTRLKTERLEWSGYLEKADGVDIETPKGIIYNLTKDREQSRLAQGVQSLYKAEIDTRDQIITKLEMHVAELKTALQEKERVHRSDLLTMDLLEKDKQLMCKHVNLLENELKLYDVEEATFMQASYDAQKTHRIRDLEGLLAELEGRMSQHAMNLIQQQMHPTATLTEPDVTAILPSGNAILAFLNQLSHGRQEWEQEKEALLVEIKMQTTTKQLMQQQIQLLESVIERQHITKDAPAPTDEPMQVDATIESEERILSLKANPADTEYSLRKRFMNQLREENAKLLTLVEKYQSAPAGTTLTIEDDATLCIPKVSVQSLKDQVQFLEDAVSKRDKRIVRLQQVFSKKIDQFMEAVTSVLGYRVTTFDEGKVRLESLYAEGSDLSFHITSLHNNHGYIKVVGRRKDDYMDTLQSAYDTFIKQRRSIPGFLSSATLELMDRQVEVYDPTMTHEAQGHDYIEADPLLDSHGHELVDPLPIDQEDELDESFQDEADDSGDNDYVQYDDNDVDGYDDDRLAELDENDDGVLENDPGATESDDDEDARIRHQERSYEATYRAYRYNNDENNETEEDEDDEMEHNDDTPDSSGYNDDEDEVDGDDDDDDGDEDDDDDDAPGTQQEDPIVLDDDSE</sequence>
<dbReference type="EMBL" id="MCGT01000032">
    <property type="protein sequence ID" value="ORX47711.1"/>
    <property type="molecule type" value="Genomic_DNA"/>
</dbReference>
<dbReference type="PANTHER" id="PTHR23168:SF0">
    <property type="entry name" value="MITOTIC SPINDLE ASSEMBLY CHECKPOINT PROTEIN MAD1"/>
    <property type="match status" value="1"/>
</dbReference>
<dbReference type="OrthoDB" id="331602at2759"/>
<evidence type="ECO:0000256" key="9">
    <source>
        <dbReference type="SAM" id="MobiDB-lite"/>
    </source>
</evidence>
<keyword evidence="4" id="KW-0132">Cell division</keyword>
<evidence type="ECO:0000313" key="10">
    <source>
        <dbReference type="EMBL" id="ORX47711.1"/>
    </source>
</evidence>
<evidence type="ECO:0000256" key="7">
    <source>
        <dbReference type="ARBA" id="ARBA00023306"/>
    </source>
</evidence>
<comment type="subcellular location">
    <subcellularLocation>
        <location evidence="1">Nucleus</location>
    </subcellularLocation>
</comment>
<feature type="region of interest" description="Disordered" evidence="9">
    <location>
        <begin position="152"/>
        <end position="171"/>
    </location>
</feature>
<evidence type="ECO:0000256" key="4">
    <source>
        <dbReference type="ARBA" id="ARBA00022618"/>
    </source>
</evidence>